<dbReference type="AlphaFoldDB" id="A0A5J5CLX0"/>
<reference evidence="2 3" key="1">
    <citation type="submission" date="2019-08" db="EMBL/GenBank/DDBJ databases">
        <title>A chromosome-level genome assembly, high-density linkage maps, and genome scans reveal the genomic architecture of hybrid incompatibilities underlying speciation via character displacement in darters (Percidae: Etheostominae).</title>
        <authorList>
            <person name="Moran R.L."/>
            <person name="Catchen J.M."/>
            <person name="Fuller R.C."/>
        </authorList>
    </citation>
    <scope>NUCLEOTIDE SEQUENCE [LARGE SCALE GENOMIC DNA]</scope>
    <source>
        <strain evidence="2">EspeVRDwgs_2016</strain>
        <tissue evidence="2">Muscle</tissue>
    </source>
</reference>
<feature type="compositionally biased region" description="Polar residues" evidence="1">
    <location>
        <begin position="71"/>
        <end position="83"/>
    </location>
</feature>
<dbReference type="Proteomes" id="UP000327493">
    <property type="component" value="Chromosome 21"/>
</dbReference>
<feature type="region of interest" description="Disordered" evidence="1">
    <location>
        <begin position="39"/>
        <end position="100"/>
    </location>
</feature>
<feature type="non-terminal residue" evidence="2">
    <location>
        <position position="100"/>
    </location>
</feature>
<dbReference type="EMBL" id="VOFY01000021">
    <property type="protein sequence ID" value="KAA8581041.1"/>
    <property type="molecule type" value="Genomic_DNA"/>
</dbReference>
<protein>
    <submittedName>
        <fullName evidence="2">Uncharacterized protein</fullName>
    </submittedName>
</protein>
<evidence type="ECO:0000313" key="3">
    <source>
        <dbReference type="Proteomes" id="UP000327493"/>
    </source>
</evidence>
<name>A0A5J5CLX0_9PERO</name>
<sequence>MDFYPQEFCVTYSAPVETKDRVCSTWTLLVNIGLRKNVIKTRSGTDSSPRGVTRRCSVRILPSPEWPSRPSKPNLTETGSSLKPQRVSPAEQSEPPVFPE</sequence>
<keyword evidence="3" id="KW-1185">Reference proteome</keyword>
<feature type="compositionally biased region" description="Polar residues" evidence="1">
    <location>
        <begin position="40"/>
        <end position="50"/>
    </location>
</feature>
<gene>
    <name evidence="2" type="ORF">FQN60_002622</name>
</gene>
<evidence type="ECO:0000313" key="2">
    <source>
        <dbReference type="EMBL" id="KAA8581041.1"/>
    </source>
</evidence>
<evidence type="ECO:0000256" key="1">
    <source>
        <dbReference type="SAM" id="MobiDB-lite"/>
    </source>
</evidence>
<comment type="caution">
    <text evidence="2">The sequence shown here is derived from an EMBL/GenBank/DDBJ whole genome shotgun (WGS) entry which is preliminary data.</text>
</comment>
<proteinExistence type="predicted"/>
<accession>A0A5J5CLX0</accession>
<organism evidence="2 3">
    <name type="scientific">Etheostoma spectabile</name>
    <name type="common">orangethroat darter</name>
    <dbReference type="NCBI Taxonomy" id="54343"/>
    <lineage>
        <taxon>Eukaryota</taxon>
        <taxon>Metazoa</taxon>
        <taxon>Chordata</taxon>
        <taxon>Craniata</taxon>
        <taxon>Vertebrata</taxon>
        <taxon>Euteleostomi</taxon>
        <taxon>Actinopterygii</taxon>
        <taxon>Neopterygii</taxon>
        <taxon>Teleostei</taxon>
        <taxon>Neoteleostei</taxon>
        <taxon>Acanthomorphata</taxon>
        <taxon>Eupercaria</taxon>
        <taxon>Perciformes</taxon>
        <taxon>Percoidei</taxon>
        <taxon>Percidae</taxon>
        <taxon>Etheostomatinae</taxon>
        <taxon>Etheostoma</taxon>
    </lineage>
</organism>